<comment type="similarity">
    <text evidence="8">Belongs to the TsuA/YedE (TC 9.B.102) family.</text>
</comment>
<dbReference type="Proteomes" id="UP000235584">
    <property type="component" value="Chromosome"/>
</dbReference>
<gene>
    <name evidence="10" type="ORF">C0V70_12285</name>
</gene>
<feature type="transmembrane region" description="Helical" evidence="9">
    <location>
        <begin position="119"/>
        <end position="139"/>
    </location>
</feature>
<dbReference type="KEGG" id="bsto:C0V70_12285"/>
<feature type="transmembrane region" description="Helical" evidence="9">
    <location>
        <begin position="6"/>
        <end position="25"/>
    </location>
</feature>
<accession>A0A2K9NTL4</accession>
<evidence type="ECO:0000256" key="4">
    <source>
        <dbReference type="ARBA" id="ARBA00022519"/>
    </source>
</evidence>
<evidence type="ECO:0000256" key="9">
    <source>
        <dbReference type="SAM" id="Phobius"/>
    </source>
</evidence>
<evidence type="ECO:0000313" key="11">
    <source>
        <dbReference type="Proteomes" id="UP000235584"/>
    </source>
</evidence>
<name>A0A2K9NTL4_BACTC</name>
<dbReference type="Pfam" id="PF04143">
    <property type="entry name" value="Sulf_transp"/>
    <property type="match status" value="1"/>
</dbReference>
<reference evidence="10 11" key="1">
    <citation type="submission" date="2018-01" db="EMBL/GenBank/DDBJ databases">
        <title>Complete genome sequence of Bacteriovorax stolpii DSM12778.</title>
        <authorList>
            <person name="Tang B."/>
            <person name="Chang J."/>
        </authorList>
    </citation>
    <scope>NUCLEOTIDE SEQUENCE [LARGE SCALE GENOMIC DNA]</scope>
    <source>
        <strain evidence="10 11">DSM 12778</strain>
    </source>
</reference>
<evidence type="ECO:0000256" key="2">
    <source>
        <dbReference type="ARBA" id="ARBA00022448"/>
    </source>
</evidence>
<evidence type="ECO:0000256" key="7">
    <source>
        <dbReference type="ARBA" id="ARBA00023136"/>
    </source>
</evidence>
<proteinExistence type="inferred from homology"/>
<protein>
    <submittedName>
        <fullName evidence="10">YeeE/YedE family protein</fullName>
    </submittedName>
</protein>
<keyword evidence="5 9" id="KW-0812">Transmembrane</keyword>
<keyword evidence="7 9" id="KW-0472">Membrane</keyword>
<evidence type="ECO:0000256" key="6">
    <source>
        <dbReference type="ARBA" id="ARBA00022989"/>
    </source>
</evidence>
<feature type="transmembrane region" description="Helical" evidence="9">
    <location>
        <begin position="82"/>
        <end position="99"/>
    </location>
</feature>
<comment type="subcellular location">
    <subcellularLocation>
        <location evidence="1">Cell inner membrane</location>
        <topology evidence="1">Multi-pass membrane protein</topology>
    </subcellularLocation>
</comment>
<dbReference type="GO" id="GO:0005886">
    <property type="term" value="C:plasma membrane"/>
    <property type="evidence" value="ECO:0007669"/>
    <property type="project" value="UniProtKB-SubCell"/>
</dbReference>
<organism evidence="10 11">
    <name type="scientific">Bacteriovorax stolpii</name>
    <name type="common">Bdellovibrio stolpii</name>
    <dbReference type="NCBI Taxonomy" id="960"/>
    <lineage>
        <taxon>Bacteria</taxon>
        <taxon>Pseudomonadati</taxon>
        <taxon>Bdellovibrionota</taxon>
        <taxon>Bacteriovoracia</taxon>
        <taxon>Bacteriovoracales</taxon>
        <taxon>Bacteriovoracaceae</taxon>
        <taxon>Bacteriovorax</taxon>
    </lineage>
</organism>
<dbReference type="PANTHER" id="PTHR30574:SF1">
    <property type="entry name" value="SULPHUR TRANSPORT DOMAIN-CONTAINING PROTEIN"/>
    <property type="match status" value="1"/>
</dbReference>
<keyword evidence="11" id="KW-1185">Reference proteome</keyword>
<dbReference type="InterPro" id="IPR007272">
    <property type="entry name" value="Sulf_transp_TsuA/YedE"/>
</dbReference>
<sequence>MVKGGLMLALIGGMMIGLAAAMLLLTNGRIMGVSGIVGNLISPSSLKEKKWRIIFLLGLFTGAFLVREFLPSSLSFSTSLKYWDYALAGLLVGVGTTMGSGCTSGHGVCGISRFSPRSIIATCTFIAFGVLGFFLSKIIHGGF</sequence>
<evidence type="ECO:0000313" key="10">
    <source>
        <dbReference type="EMBL" id="AUN98866.1"/>
    </source>
</evidence>
<keyword evidence="6 9" id="KW-1133">Transmembrane helix</keyword>
<keyword evidence="2" id="KW-0813">Transport</keyword>
<evidence type="ECO:0000256" key="8">
    <source>
        <dbReference type="ARBA" id="ARBA00035655"/>
    </source>
</evidence>
<keyword evidence="3" id="KW-1003">Cell membrane</keyword>
<dbReference type="AlphaFoldDB" id="A0A2K9NTL4"/>
<evidence type="ECO:0000256" key="5">
    <source>
        <dbReference type="ARBA" id="ARBA00022692"/>
    </source>
</evidence>
<dbReference type="PANTHER" id="PTHR30574">
    <property type="entry name" value="INNER MEMBRANE PROTEIN YEDE"/>
    <property type="match status" value="1"/>
</dbReference>
<dbReference type="OrthoDB" id="5298410at2"/>
<dbReference type="EMBL" id="CP025704">
    <property type="protein sequence ID" value="AUN98866.1"/>
    <property type="molecule type" value="Genomic_DNA"/>
</dbReference>
<feature type="transmembrane region" description="Helical" evidence="9">
    <location>
        <begin position="53"/>
        <end position="70"/>
    </location>
</feature>
<evidence type="ECO:0000256" key="1">
    <source>
        <dbReference type="ARBA" id="ARBA00004429"/>
    </source>
</evidence>
<keyword evidence="4" id="KW-0997">Cell inner membrane</keyword>
<evidence type="ECO:0000256" key="3">
    <source>
        <dbReference type="ARBA" id="ARBA00022475"/>
    </source>
</evidence>